<evidence type="ECO:0000313" key="1">
    <source>
        <dbReference type="EMBL" id="GLB45285.1"/>
    </source>
</evidence>
<gene>
    <name evidence="1" type="ORF">LshimejAT787_2100450</name>
</gene>
<dbReference type="Proteomes" id="UP001063166">
    <property type="component" value="Unassembled WGS sequence"/>
</dbReference>
<organism evidence="1 2">
    <name type="scientific">Lyophyllum shimeji</name>
    <name type="common">Hon-shimeji</name>
    <name type="synonym">Tricholoma shimeji</name>
    <dbReference type="NCBI Taxonomy" id="47721"/>
    <lineage>
        <taxon>Eukaryota</taxon>
        <taxon>Fungi</taxon>
        <taxon>Dikarya</taxon>
        <taxon>Basidiomycota</taxon>
        <taxon>Agaricomycotina</taxon>
        <taxon>Agaricomycetes</taxon>
        <taxon>Agaricomycetidae</taxon>
        <taxon>Agaricales</taxon>
        <taxon>Tricholomatineae</taxon>
        <taxon>Lyophyllaceae</taxon>
        <taxon>Lyophyllum</taxon>
    </lineage>
</organism>
<accession>A0A9P3PY97</accession>
<evidence type="ECO:0000313" key="2">
    <source>
        <dbReference type="Proteomes" id="UP001063166"/>
    </source>
</evidence>
<proteinExistence type="predicted"/>
<comment type="caution">
    <text evidence="1">The sequence shown here is derived from an EMBL/GenBank/DDBJ whole genome shotgun (WGS) entry which is preliminary data.</text>
</comment>
<keyword evidence="2" id="KW-1185">Reference proteome</keyword>
<sequence>MTIRPSPASATLRVSRVEISTGTNLNIVCVQSSLCANIFERGFTAAFKKFSIPNGRTPTASHVPDTIALSFNRVIENLREEKLKRSSRSSSASSSHEGRTLREAWRRLHAAHGVCYAVQPAAQWVSIVLNNSVTTSGAE</sequence>
<protein>
    <submittedName>
        <fullName evidence="1">Uncharacterized protein</fullName>
    </submittedName>
</protein>
<name>A0A9P3PY97_LYOSH</name>
<reference evidence="1" key="1">
    <citation type="submission" date="2022-07" db="EMBL/GenBank/DDBJ databases">
        <title>The genome of Lyophyllum shimeji provides insight into the initial evolution of ectomycorrhizal fungal genome.</title>
        <authorList>
            <person name="Kobayashi Y."/>
            <person name="Shibata T."/>
            <person name="Hirakawa H."/>
            <person name="Shigenobu S."/>
            <person name="Nishiyama T."/>
            <person name="Yamada A."/>
            <person name="Hasebe M."/>
            <person name="Kawaguchi M."/>
        </authorList>
    </citation>
    <scope>NUCLEOTIDE SEQUENCE</scope>
    <source>
        <strain evidence="1">AT787</strain>
    </source>
</reference>
<dbReference type="EMBL" id="BRPK01000021">
    <property type="protein sequence ID" value="GLB45285.1"/>
    <property type="molecule type" value="Genomic_DNA"/>
</dbReference>
<dbReference type="AlphaFoldDB" id="A0A9P3PY97"/>